<dbReference type="EMBL" id="JACHLI010000013">
    <property type="protein sequence ID" value="MBB4864560.1"/>
    <property type="molecule type" value="Genomic_DNA"/>
</dbReference>
<dbReference type="InterPro" id="IPR008929">
    <property type="entry name" value="Chondroitin_lyas"/>
</dbReference>
<comment type="similarity">
    <text evidence="4">Belongs to the polysaccharide lyase 5 family.</text>
</comment>
<evidence type="ECO:0000313" key="6">
    <source>
        <dbReference type="EMBL" id="MBB4864560.1"/>
    </source>
</evidence>
<comment type="function">
    <text evidence="4">Catalyzes the depolymerization of alginate by cleaving the beta-1,4 glycosidic bond between two adjacent sugar residues via a beta-elimination mechanism.</text>
</comment>
<reference evidence="6 7" key="1">
    <citation type="submission" date="2020-08" db="EMBL/GenBank/DDBJ databases">
        <title>Functional genomics of gut bacteria from endangered species of beetles.</title>
        <authorList>
            <person name="Carlos-Shanley C."/>
        </authorList>
    </citation>
    <scope>NUCLEOTIDE SEQUENCE [LARGE SCALE GENOMIC DNA]</scope>
    <source>
        <strain evidence="6 7">S00179</strain>
    </source>
</reference>
<feature type="binding site" evidence="4">
    <location>
        <begin position="146"/>
        <end position="147"/>
    </location>
    <ligand>
        <name>substrate</name>
    </ligand>
</feature>
<protein>
    <recommendedName>
        <fullName evidence="4">Alginate lyase</fullName>
        <ecNumber evidence="4">4.2.2.3</ecNumber>
    </recommendedName>
    <alternativeName>
        <fullName evidence="4">Poly(beta-D-mannuronate) lyase</fullName>
    </alternativeName>
</protein>
<feature type="domain" description="Alginate lyase" evidence="5">
    <location>
        <begin position="70"/>
        <end position="311"/>
    </location>
</feature>
<evidence type="ECO:0000256" key="1">
    <source>
        <dbReference type="ARBA" id="ARBA00022729"/>
    </source>
</evidence>
<dbReference type="Pfam" id="PF05426">
    <property type="entry name" value="Alginate_lyase"/>
    <property type="match status" value="1"/>
</dbReference>
<sequence length="376" mass="41907">MPSLRKIKTPVVARIGLTIAVLGALFGESTTYAADLMPPPGYFSAVGDKGSRKDADSCPTPPTPYTGSLQFTSKYKGSDSARATFNADADKEFRTQIKDITDMERGATKLITQYMRSGNKGDLDCAMGWLDSWAKAGALESSDYNHTGKSMRKWALGSLSSSYMRLKFSSSRPLASYGEQSKEIENWFSTLGSQVVRDWSDLPLKKINNHSYWAAWSVMSTAVVTNRRDLFDWSVQEFKVAANQVDNDGYLPNELKRRQRALSYHNYSLPPLTMIAAFAQVNGVDLRQENNGALQRLANRVMQGVDDQNAFDAKTGNDQDMADLKENSKFAWLEPYCALYSCAPKTQDWKKKMEPFNSFRLGGEVTKVFNRQGAGS</sequence>
<dbReference type="GO" id="GO:0042597">
    <property type="term" value="C:periplasmic space"/>
    <property type="evidence" value="ECO:0007669"/>
    <property type="project" value="InterPro"/>
</dbReference>
<feature type="binding site" evidence="4">
    <location>
        <position position="264"/>
    </location>
    <ligand>
        <name>substrate</name>
    </ligand>
</feature>
<dbReference type="SUPFAM" id="SSF48230">
    <property type="entry name" value="Chondroitin AC/alginate lyase"/>
    <property type="match status" value="1"/>
</dbReference>
<feature type="binding site" evidence="4">
    <location>
        <begin position="73"/>
        <end position="74"/>
    </location>
    <ligand>
        <name>substrate</name>
    </ligand>
</feature>
<dbReference type="InterPro" id="IPR022859">
    <property type="entry name" value="Alginate_lyase"/>
</dbReference>
<name>A0A7W7P2J6_PSENT</name>
<evidence type="ECO:0000313" key="7">
    <source>
        <dbReference type="Proteomes" id="UP000566995"/>
    </source>
</evidence>
<dbReference type="NCBIfam" id="NF001467">
    <property type="entry name" value="PRK00325.1-2"/>
    <property type="match status" value="1"/>
</dbReference>
<accession>A0A7W7P2J6</accession>
<gene>
    <name evidence="4" type="primary">algL</name>
    <name evidence="6" type="ORF">HNP46_003431</name>
</gene>
<organism evidence="6 7">
    <name type="scientific">Pseudomonas nitroreducens</name>
    <dbReference type="NCBI Taxonomy" id="46680"/>
    <lineage>
        <taxon>Bacteria</taxon>
        <taxon>Pseudomonadati</taxon>
        <taxon>Pseudomonadota</taxon>
        <taxon>Gammaproteobacteria</taxon>
        <taxon>Pseudomonadales</taxon>
        <taxon>Pseudomonadaceae</taxon>
        <taxon>Pseudomonas</taxon>
    </lineage>
</organism>
<evidence type="ECO:0000256" key="4">
    <source>
        <dbReference type="HAMAP-Rule" id="MF_00557"/>
    </source>
</evidence>
<dbReference type="GO" id="GO:0045135">
    <property type="term" value="F:poly(beta-D-mannuronate) lyase activity"/>
    <property type="evidence" value="ECO:0007669"/>
    <property type="project" value="UniProtKB-UniRule"/>
</dbReference>
<keyword evidence="1" id="KW-0732">Signal</keyword>
<dbReference type="InterPro" id="IPR008397">
    <property type="entry name" value="Alginate_lyase_dom"/>
</dbReference>
<dbReference type="HAMAP" id="MF_00557">
    <property type="entry name" value="Alginate_lyase"/>
    <property type="match status" value="1"/>
</dbReference>
<dbReference type="CDD" id="cd00244">
    <property type="entry name" value="AlgLyase"/>
    <property type="match status" value="1"/>
</dbReference>
<evidence type="ECO:0000256" key="3">
    <source>
        <dbReference type="ARBA" id="ARBA00023239"/>
    </source>
</evidence>
<dbReference type="GO" id="GO:0042122">
    <property type="term" value="P:alginic acid catabolic process"/>
    <property type="evidence" value="ECO:0007669"/>
    <property type="project" value="UniProtKB-UniRule"/>
</dbReference>
<dbReference type="EC" id="4.2.2.3" evidence="4"/>
<evidence type="ECO:0000256" key="2">
    <source>
        <dbReference type="ARBA" id="ARBA00022764"/>
    </source>
</evidence>
<evidence type="ECO:0000259" key="5">
    <source>
        <dbReference type="Pfam" id="PF05426"/>
    </source>
</evidence>
<keyword evidence="2" id="KW-0574">Periplasm</keyword>
<comment type="caution">
    <text evidence="6">The sequence shown here is derived from an EMBL/GenBank/DDBJ whole genome shotgun (WGS) entry which is preliminary data.</text>
</comment>
<dbReference type="Gene3D" id="1.50.10.100">
    <property type="entry name" value="Chondroitin AC/alginate lyase"/>
    <property type="match status" value="1"/>
</dbReference>
<comment type="catalytic activity">
    <reaction evidence="4">
        <text>Eliminative cleavage of alginate to give oligosaccharides with 4-deoxy-alpha-L-erythro-hex-4-enuronosyl groups at their non-reducing ends and beta-D-mannuronate at their reducing end.</text>
        <dbReference type="EC" id="4.2.2.3"/>
    </reaction>
</comment>
<keyword evidence="3 4" id="KW-0456">Lyase</keyword>
<proteinExistence type="inferred from homology"/>
<dbReference type="AlphaFoldDB" id="A0A7W7P2J6"/>
<dbReference type="Proteomes" id="UP000566995">
    <property type="component" value="Unassembled WGS sequence"/>
</dbReference>